<sequence length="59" mass="6491">KGNPVIPKNSVDFELASILVYVAGVAIATLDEYIAGLPVDWAKSIIDRAELFRNRFLAE</sequence>
<dbReference type="EMBL" id="BARU01027784">
    <property type="protein sequence ID" value="GAH63347.1"/>
    <property type="molecule type" value="Genomic_DNA"/>
</dbReference>
<gene>
    <name evidence="1" type="ORF">S03H2_44435</name>
</gene>
<dbReference type="AlphaFoldDB" id="X1H1N4"/>
<evidence type="ECO:0000313" key="1">
    <source>
        <dbReference type="EMBL" id="GAH63347.1"/>
    </source>
</evidence>
<feature type="non-terminal residue" evidence="1">
    <location>
        <position position="1"/>
    </location>
</feature>
<name>X1H1N4_9ZZZZ</name>
<proteinExistence type="predicted"/>
<reference evidence="1" key="1">
    <citation type="journal article" date="2014" name="Front. Microbiol.">
        <title>High frequency of phylogenetically diverse reductive dehalogenase-homologous genes in deep subseafloor sedimentary metagenomes.</title>
        <authorList>
            <person name="Kawai M."/>
            <person name="Futagami T."/>
            <person name="Toyoda A."/>
            <person name="Takaki Y."/>
            <person name="Nishi S."/>
            <person name="Hori S."/>
            <person name="Arai W."/>
            <person name="Tsubouchi T."/>
            <person name="Morono Y."/>
            <person name="Uchiyama I."/>
            <person name="Ito T."/>
            <person name="Fujiyama A."/>
            <person name="Inagaki F."/>
            <person name="Takami H."/>
        </authorList>
    </citation>
    <scope>NUCLEOTIDE SEQUENCE</scope>
    <source>
        <strain evidence="1">Expedition CK06-06</strain>
    </source>
</reference>
<accession>X1H1N4</accession>
<organism evidence="1">
    <name type="scientific">marine sediment metagenome</name>
    <dbReference type="NCBI Taxonomy" id="412755"/>
    <lineage>
        <taxon>unclassified sequences</taxon>
        <taxon>metagenomes</taxon>
        <taxon>ecological metagenomes</taxon>
    </lineage>
</organism>
<comment type="caution">
    <text evidence="1">The sequence shown here is derived from an EMBL/GenBank/DDBJ whole genome shotgun (WGS) entry which is preliminary data.</text>
</comment>
<protein>
    <submittedName>
        <fullName evidence="1">Uncharacterized protein</fullName>
    </submittedName>
</protein>